<dbReference type="Proteomes" id="UP000295600">
    <property type="component" value="Unassembled WGS sequence"/>
</dbReference>
<dbReference type="InterPro" id="IPR008490">
    <property type="entry name" value="Transposase_InsH_N"/>
</dbReference>
<name>A0A4R2LUQ2_9BACE</name>
<dbReference type="Pfam" id="PF05598">
    <property type="entry name" value="DUF772"/>
    <property type="match status" value="1"/>
</dbReference>
<protein>
    <recommendedName>
        <fullName evidence="1">Transposase InsH N-terminal domain-containing protein</fullName>
    </recommendedName>
</protein>
<evidence type="ECO:0000313" key="2">
    <source>
        <dbReference type="EMBL" id="TCO95964.1"/>
    </source>
</evidence>
<accession>A0A4R2LUQ2</accession>
<comment type="caution">
    <text evidence="2">The sequence shown here is derived from an EMBL/GenBank/DDBJ whole genome shotgun (WGS) entry which is preliminary data.</text>
</comment>
<sequence length="51" mass="5881">MLTPSYPLYKLADKIDWEKFDTAFSPLSCQNDGRPSKPIRLMFSAITRENS</sequence>
<organism evidence="2 3">
    <name type="scientific">Prevotella heparinolytica</name>
    <dbReference type="NCBI Taxonomy" id="28113"/>
    <lineage>
        <taxon>Bacteria</taxon>
        <taxon>Pseudomonadati</taxon>
        <taxon>Bacteroidota</taxon>
        <taxon>Bacteroidia</taxon>
        <taxon>Bacteroidales</taxon>
        <taxon>Bacteroidaceae</taxon>
        <taxon>Bacteroides</taxon>
    </lineage>
</organism>
<evidence type="ECO:0000313" key="3">
    <source>
        <dbReference type="Proteomes" id="UP000295600"/>
    </source>
</evidence>
<dbReference type="EMBL" id="SLXB01000002">
    <property type="protein sequence ID" value="TCO95964.1"/>
    <property type="molecule type" value="Genomic_DNA"/>
</dbReference>
<gene>
    <name evidence="2" type="ORF">EV202_10263</name>
</gene>
<evidence type="ECO:0000259" key="1">
    <source>
        <dbReference type="Pfam" id="PF05598"/>
    </source>
</evidence>
<feature type="domain" description="Transposase InsH N-terminal" evidence="1">
    <location>
        <begin position="4"/>
        <end position="46"/>
    </location>
</feature>
<proteinExistence type="predicted"/>
<dbReference type="AlphaFoldDB" id="A0A4R2LUQ2"/>
<reference evidence="2 3" key="1">
    <citation type="submission" date="2019-03" db="EMBL/GenBank/DDBJ databases">
        <title>Genomic Encyclopedia of Type Strains, Phase IV (KMG-IV): sequencing the most valuable type-strain genomes for metagenomic binning, comparative biology and taxonomic classification.</title>
        <authorList>
            <person name="Goeker M."/>
        </authorList>
    </citation>
    <scope>NUCLEOTIDE SEQUENCE [LARGE SCALE GENOMIC DNA]</scope>
    <source>
        <strain evidence="2 3">DSM 23917</strain>
    </source>
</reference>